<proteinExistence type="predicted"/>
<name>A0AAD7DNF9_MYCRO</name>
<evidence type="ECO:0000256" key="1">
    <source>
        <dbReference type="SAM" id="MobiDB-lite"/>
    </source>
</evidence>
<feature type="region of interest" description="Disordered" evidence="1">
    <location>
        <begin position="222"/>
        <end position="277"/>
    </location>
</feature>
<reference evidence="2" key="1">
    <citation type="submission" date="2023-03" db="EMBL/GenBank/DDBJ databases">
        <title>Massive genome expansion in bonnet fungi (Mycena s.s.) driven by repeated elements and novel gene families across ecological guilds.</title>
        <authorList>
            <consortium name="Lawrence Berkeley National Laboratory"/>
            <person name="Harder C.B."/>
            <person name="Miyauchi S."/>
            <person name="Viragh M."/>
            <person name="Kuo A."/>
            <person name="Thoen E."/>
            <person name="Andreopoulos B."/>
            <person name="Lu D."/>
            <person name="Skrede I."/>
            <person name="Drula E."/>
            <person name="Henrissat B."/>
            <person name="Morin E."/>
            <person name="Kohler A."/>
            <person name="Barry K."/>
            <person name="LaButti K."/>
            <person name="Morin E."/>
            <person name="Salamov A."/>
            <person name="Lipzen A."/>
            <person name="Mereny Z."/>
            <person name="Hegedus B."/>
            <person name="Baldrian P."/>
            <person name="Stursova M."/>
            <person name="Weitz H."/>
            <person name="Taylor A."/>
            <person name="Grigoriev I.V."/>
            <person name="Nagy L.G."/>
            <person name="Martin F."/>
            <person name="Kauserud H."/>
        </authorList>
    </citation>
    <scope>NUCLEOTIDE SEQUENCE</scope>
    <source>
        <strain evidence="2">CBHHK067</strain>
    </source>
</reference>
<feature type="compositionally biased region" description="Gly residues" evidence="1">
    <location>
        <begin position="224"/>
        <end position="233"/>
    </location>
</feature>
<dbReference type="EMBL" id="JARKIE010000036">
    <property type="protein sequence ID" value="KAJ7695978.1"/>
    <property type="molecule type" value="Genomic_DNA"/>
</dbReference>
<dbReference type="AlphaFoldDB" id="A0AAD7DNF9"/>
<evidence type="ECO:0000313" key="3">
    <source>
        <dbReference type="Proteomes" id="UP001221757"/>
    </source>
</evidence>
<feature type="compositionally biased region" description="Basic and acidic residues" evidence="1">
    <location>
        <begin position="241"/>
        <end position="255"/>
    </location>
</feature>
<gene>
    <name evidence="2" type="ORF">B0H17DRAFT_412690</name>
</gene>
<sequence>MAVPTAAQAPDPKTWRERELFSAESNLPAGSRIRMLFPLDLYTTTRGSSSVVSYTSAASTTALERTLKMGPVLLLNYQFRVVKEKQVVEVLALSETTFNENVDPETYFNQAPASVFRGQEASFIGDLLLPLYCTETADLPQRWERTMRRLPQIMYLTVNGTDFCLPGCVWMAQFLRQIRFPAPLAFYQQSEANASLLADSMTIENVIRYSFNGAQMISTFSGESGSGSGGGTAGADTGEGPPDKQDWAGKGGTKEEDGDAQGGGGEEEGPGGASSSA</sequence>
<organism evidence="2 3">
    <name type="scientific">Mycena rosella</name>
    <name type="common">Pink bonnet</name>
    <name type="synonym">Agaricus rosellus</name>
    <dbReference type="NCBI Taxonomy" id="1033263"/>
    <lineage>
        <taxon>Eukaryota</taxon>
        <taxon>Fungi</taxon>
        <taxon>Dikarya</taxon>
        <taxon>Basidiomycota</taxon>
        <taxon>Agaricomycotina</taxon>
        <taxon>Agaricomycetes</taxon>
        <taxon>Agaricomycetidae</taxon>
        <taxon>Agaricales</taxon>
        <taxon>Marasmiineae</taxon>
        <taxon>Mycenaceae</taxon>
        <taxon>Mycena</taxon>
    </lineage>
</organism>
<evidence type="ECO:0000313" key="2">
    <source>
        <dbReference type="EMBL" id="KAJ7695978.1"/>
    </source>
</evidence>
<accession>A0AAD7DNF9</accession>
<dbReference type="Proteomes" id="UP001221757">
    <property type="component" value="Unassembled WGS sequence"/>
</dbReference>
<protein>
    <submittedName>
        <fullName evidence="2">Uncharacterized protein</fullName>
    </submittedName>
</protein>
<keyword evidence="3" id="KW-1185">Reference proteome</keyword>
<comment type="caution">
    <text evidence="2">The sequence shown here is derived from an EMBL/GenBank/DDBJ whole genome shotgun (WGS) entry which is preliminary data.</text>
</comment>